<gene>
    <name evidence="4" type="ORF">N869_02490</name>
</gene>
<dbReference type="InterPro" id="IPR002123">
    <property type="entry name" value="Plipid/glycerol_acylTrfase"/>
</dbReference>
<name>A0A0A0BTT5_9CELL</name>
<evidence type="ECO:0000313" key="5">
    <source>
        <dbReference type="Proteomes" id="UP000054314"/>
    </source>
</evidence>
<dbReference type="PANTHER" id="PTHR10434:SF9">
    <property type="entry name" value="PHOSPHOLIPID_GLYCEROL ACYLTRANSFERASE DOMAIN-CONTAINING PROTEIN"/>
    <property type="match status" value="1"/>
</dbReference>
<evidence type="ECO:0000256" key="2">
    <source>
        <dbReference type="ARBA" id="ARBA00023315"/>
    </source>
</evidence>
<dbReference type="Pfam" id="PF01553">
    <property type="entry name" value="Acyltransferase"/>
    <property type="match status" value="1"/>
</dbReference>
<keyword evidence="1 4" id="KW-0808">Transferase</keyword>
<evidence type="ECO:0000313" key="4">
    <source>
        <dbReference type="EMBL" id="KGM11803.1"/>
    </source>
</evidence>
<accession>A0A0A0BTT5</accession>
<keyword evidence="2 4" id="KW-0012">Acyltransferase</keyword>
<organism evidence="4 5">
    <name type="scientific">Cellulomonas bogoriensis 69B4 = DSM 16987</name>
    <dbReference type="NCBI Taxonomy" id="1386082"/>
    <lineage>
        <taxon>Bacteria</taxon>
        <taxon>Bacillati</taxon>
        <taxon>Actinomycetota</taxon>
        <taxon>Actinomycetes</taxon>
        <taxon>Micrococcales</taxon>
        <taxon>Cellulomonadaceae</taxon>
        <taxon>Cellulomonas</taxon>
    </lineage>
</organism>
<evidence type="ECO:0000259" key="3">
    <source>
        <dbReference type="SMART" id="SM00563"/>
    </source>
</evidence>
<dbReference type="EMBL" id="AXCZ01000107">
    <property type="protein sequence ID" value="KGM11803.1"/>
    <property type="molecule type" value="Genomic_DNA"/>
</dbReference>
<sequence length="182" mass="20005">MARTLLRLARWRAEGTLPRRGILIGAPHTSNWDLVLAVLLLWALGARVRVLVKREAFWWPLGPVLRRLGAIPTERRGGGGLVARMVAEADADEEFLLAIAAEGTRSRTEHWRSGFYRLATGTGLAVTLGYVDGPRRVVGAGPTLVMTGDVGADMDRIREFYADKRGVRPGRAGVPRLREEDA</sequence>
<evidence type="ECO:0000256" key="1">
    <source>
        <dbReference type="ARBA" id="ARBA00022679"/>
    </source>
</evidence>
<feature type="domain" description="Phospholipid/glycerol acyltransferase" evidence="3">
    <location>
        <begin position="22"/>
        <end position="131"/>
    </location>
</feature>
<dbReference type="GO" id="GO:0006654">
    <property type="term" value="P:phosphatidic acid biosynthetic process"/>
    <property type="evidence" value="ECO:0007669"/>
    <property type="project" value="TreeGrafter"/>
</dbReference>
<comment type="caution">
    <text evidence="4">The sequence shown here is derived from an EMBL/GenBank/DDBJ whole genome shotgun (WGS) entry which is preliminary data.</text>
</comment>
<dbReference type="PANTHER" id="PTHR10434">
    <property type="entry name" value="1-ACYL-SN-GLYCEROL-3-PHOSPHATE ACYLTRANSFERASE"/>
    <property type="match status" value="1"/>
</dbReference>
<dbReference type="Proteomes" id="UP000054314">
    <property type="component" value="Unassembled WGS sequence"/>
</dbReference>
<proteinExistence type="predicted"/>
<reference evidence="4 5" key="1">
    <citation type="submission" date="2013-08" db="EMBL/GenBank/DDBJ databases">
        <title>Genome sequencing of Cellulomonas bogoriensis 69B4.</title>
        <authorList>
            <person name="Chen F."/>
            <person name="Li Y."/>
            <person name="Wang G."/>
        </authorList>
    </citation>
    <scope>NUCLEOTIDE SEQUENCE [LARGE SCALE GENOMIC DNA]</scope>
    <source>
        <strain evidence="4 5">69B4</strain>
    </source>
</reference>
<dbReference type="SMART" id="SM00563">
    <property type="entry name" value="PlsC"/>
    <property type="match status" value="1"/>
</dbReference>
<keyword evidence="5" id="KW-1185">Reference proteome</keyword>
<dbReference type="SUPFAM" id="SSF69593">
    <property type="entry name" value="Glycerol-3-phosphate (1)-acyltransferase"/>
    <property type="match status" value="1"/>
</dbReference>
<dbReference type="AlphaFoldDB" id="A0A0A0BTT5"/>
<protein>
    <submittedName>
        <fullName evidence="4">Acyl-phosphate glycerol 3-phosphate acyltransferase</fullName>
    </submittedName>
</protein>
<dbReference type="GO" id="GO:0003841">
    <property type="term" value="F:1-acylglycerol-3-phosphate O-acyltransferase activity"/>
    <property type="evidence" value="ECO:0007669"/>
    <property type="project" value="TreeGrafter"/>
</dbReference>